<dbReference type="GeneID" id="9524838"/>
<organism evidence="3 4">
    <name type="scientific">Arthroderma benhamiae (strain ATCC MYA-4681 / CBS 112371)</name>
    <name type="common">Trichophyton mentagrophytes</name>
    <dbReference type="NCBI Taxonomy" id="663331"/>
    <lineage>
        <taxon>Eukaryota</taxon>
        <taxon>Fungi</taxon>
        <taxon>Dikarya</taxon>
        <taxon>Ascomycota</taxon>
        <taxon>Pezizomycotina</taxon>
        <taxon>Eurotiomycetes</taxon>
        <taxon>Eurotiomycetidae</taxon>
        <taxon>Onygenales</taxon>
        <taxon>Arthrodermataceae</taxon>
        <taxon>Trichophyton</taxon>
    </lineage>
</organism>
<reference evidence="4" key="1">
    <citation type="journal article" date="2011" name="Genome Biol.">
        <title>Comparative and functional genomics provide insights into the pathogenicity of dermatophytic fungi.</title>
        <authorList>
            <person name="Burmester A."/>
            <person name="Shelest E."/>
            <person name="Gloeckner G."/>
            <person name="Heddergott C."/>
            <person name="Schindler S."/>
            <person name="Staib P."/>
            <person name="Heidel A."/>
            <person name="Felder M."/>
            <person name="Petzold A."/>
            <person name="Szafranski K."/>
            <person name="Feuermann M."/>
            <person name="Pedruzzi I."/>
            <person name="Priebe S."/>
            <person name="Groth M."/>
            <person name="Winkler R."/>
            <person name="Li W."/>
            <person name="Kniemeyer O."/>
            <person name="Schroeckh V."/>
            <person name="Hertweck C."/>
            <person name="Hube B."/>
            <person name="White T.C."/>
            <person name="Platzer M."/>
            <person name="Guthke R."/>
            <person name="Heitman J."/>
            <person name="Woestemeyer J."/>
            <person name="Zipfel P.F."/>
            <person name="Monod M."/>
            <person name="Brakhage A.A."/>
        </authorList>
    </citation>
    <scope>NUCLEOTIDE SEQUENCE [LARGE SCALE GENOMIC DNA]</scope>
    <source>
        <strain evidence="4">ATCC MYA-4681 / CBS 112371</strain>
    </source>
</reference>
<evidence type="ECO:0000256" key="1">
    <source>
        <dbReference type="SAM" id="MobiDB-lite"/>
    </source>
</evidence>
<dbReference type="KEGG" id="abe:ARB_03427"/>
<dbReference type="HOGENOM" id="CLU_2319838_0_0_1"/>
<protein>
    <submittedName>
        <fullName evidence="3">Uncharacterized protein</fullName>
    </submittedName>
</protein>
<dbReference type="EMBL" id="ABSU01000034">
    <property type="protein sequence ID" value="EFE30085.1"/>
    <property type="molecule type" value="Genomic_DNA"/>
</dbReference>
<dbReference type="Proteomes" id="UP000008866">
    <property type="component" value="Unassembled WGS sequence"/>
</dbReference>
<dbReference type="AlphaFoldDB" id="D4B4N7"/>
<feature type="region of interest" description="Disordered" evidence="1">
    <location>
        <begin position="1"/>
        <end position="31"/>
    </location>
</feature>
<name>D4B4N7_ARTBC</name>
<keyword evidence="2" id="KW-0472">Membrane</keyword>
<gene>
    <name evidence="3" type="ORF">ARB_03427</name>
</gene>
<accession>D4B4N7</accession>
<keyword evidence="4" id="KW-1185">Reference proteome</keyword>
<comment type="caution">
    <text evidence="3">The sequence shown here is derived from an EMBL/GenBank/DDBJ whole genome shotgun (WGS) entry which is preliminary data.</text>
</comment>
<feature type="transmembrane region" description="Helical" evidence="2">
    <location>
        <begin position="75"/>
        <end position="98"/>
    </location>
</feature>
<evidence type="ECO:0000256" key="2">
    <source>
        <dbReference type="SAM" id="Phobius"/>
    </source>
</evidence>
<evidence type="ECO:0000313" key="4">
    <source>
        <dbReference type="Proteomes" id="UP000008866"/>
    </source>
</evidence>
<sequence length="99" mass="11127">MSNKKNEDQDMSRRDEKFRPASQYRARGDSGSMGGILSQLENSPGAAVLAYCFSSISMTVVNKYVVSGSSWNLNFLYLAIQVYSLFPFVLQIFSINILR</sequence>
<keyword evidence="2" id="KW-0812">Transmembrane</keyword>
<proteinExistence type="predicted"/>
<dbReference type="eggNOG" id="KOG1444">
    <property type="taxonomic scope" value="Eukaryota"/>
</dbReference>
<evidence type="ECO:0000313" key="3">
    <source>
        <dbReference type="EMBL" id="EFE30085.1"/>
    </source>
</evidence>
<feature type="compositionally biased region" description="Basic and acidic residues" evidence="1">
    <location>
        <begin position="1"/>
        <end position="19"/>
    </location>
</feature>
<dbReference type="RefSeq" id="XP_003010725.1">
    <property type="nucleotide sequence ID" value="XM_003010679.1"/>
</dbReference>
<keyword evidence="2" id="KW-1133">Transmembrane helix</keyword>